<evidence type="ECO:0000313" key="2">
    <source>
        <dbReference type="Proteomes" id="UP000692954"/>
    </source>
</evidence>
<protein>
    <submittedName>
        <fullName evidence="1">Uncharacterized protein</fullName>
    </submittedName>
</protein>
<reference evidence="1" key="1">
    <citation type="submission" date="2021-01" db="EMBL/GenBank/DDBJ databases">
        <authorList>
            <consortium name="Genoscope - CEA"/>
            <person name="William W."/>
        </authorList>
    </citation>
    <scope>NUCLEOTIDE SEQUENCE</scope>
</reference>
<keyword evidence="2" id="KW-1185">Reference proteome</keyword>
<accession>A0A8S1P679</accession>
<gene>
    <name evidence="1" type="ORF">PSON_ATCC_30995.1.T0700075</name>
</gene>
<organism evidence="1 2">
    <name type="scientific">Paramecium sonneborni</name>
    <dbReference type="NCBI Taxonomy" id="65129"/>
    <lineage>
        <taxon>Eukaryota</taxon>
        <taxon>Sar</taxon>
        <taxon>Alveolata</taxon>
        <taxon>Ciliophora</taxon>
        <taxon>Intramacronucleata</taxon>
        <taxon>Oligohymenophorea</taxon>
        <taxon>Peniculida</taxon>
        <taxon>Parameciidae</taxon>
        <taxon>Paramecium</taxon>
    </lineage>
</organism>
<sequence>MMFQIQDNLRKQSQEDQKVKNVSFCFDRNVIHTIKKSPFEYLKKKQSRHQNRKIYQQIRGEEKEELISSDEDTQDFYELDENQQYYSIIEWKKLQDERLKQMTGNNLINSQDLNDSSKVQKLPLKSCLKKIKKDIYLYYEELFGKISNDQLQTVLSSEKLQLNEKQIKQCIIVTEFNNIMNDDDDEISINLDELDDFIEQRNIDQKKNKNYNITEFDNIRKKVDQNRLKNNQ</sequence>
<dbReference type="EMBL" id="CAJJDN010000070">
    <property type="protein sequence ID" value="CAD8098354.1"/>
    <property type="molecule type" value="Genomic_DNA"/>
</dbReference>
<dbReference type="OrthoDB" id="298423at2759"/>
<dbReference type="Proteomes" id="UP000692954">
    <property type="component" value="Unassembled WGS sequence"/>
</dbReference>
<proteinExistence type="predicted"/>
<evidence type="ECO:0000313" key="1">
    <source>
        <dbReference type="EMBL" id="CAD8098354.1"/>
    </source>
</evidence>
<dbReference type="AlphaFoldDB" id="A0A8S1P679"/>
<comment type="caution">
    <text evidence="1">The sequence shown here is derived from an EMBL/GenBank/DDBJ whole genome shotgun (WGS) entry which is preliminary data.</text>
</comment>
<name>A0A8S1P679_9CILI</name>